<sequence>MSIKKLNLDEIQDEILDECFNSEDKTLDSLVVDEDDFEVESTEEVIDTGLTMDKIKSKVKTEQYISNEVLVRNVQNNIDVERSKELLIMFNSGLVYNEAKNCTCNIPFQDKVQYGFEGLMKAIYGFNTNFKTMFSTYATTAIRQHMYRNGNNDVRMVALPEHLSMHNIRIQSFIEKTMQDSTGYPTHEQISEGTGIDIRSVKRIMNYNSNTFSIDTPMNRGGDEGSQQTLKDMIPGESGDYIVDERCVSKDFLSTMEDIMNELEEHERVLLGLVHGLDGYRIHTFDEIISTGYIDSTGKYVSSKATLSRRYSAVMDKVRRIVERKQISFD</sequence>
<reference evidence="2" key="1">
    <citation type="submission" date="2017-02" db="EMBL/GenBank/DDBJ databases">
        <title>Genome sequence of Serratia marcescens phage BF.</title>
        <authorList>
            <person name="Casey E."/>
            <person name="Fitzgerald B."/>
            <person name="Mahony J."/>
            <person name="Lugli G."/>
            <person name="Ventura M."/>
            <person name="van Sinderen D."/>
        </authorList>
    </citation>
    <scope>NUCLEOTIDE SEQUENCE [LARGE SCALE GENOMIC DNA]</scope>
</reference>
<accession>A0A1S6UBF1</accession>
<dbReference type="OrthoDB" id="6615at10239"/>
<evidence type="ECO:0000313" key="3">
    <source>
        <dbReference type="Proteomes" id="UP000221837"/>
    </source>
</evidence>
<feature type="domain" description="RNA polymerase sigma-70 region 2" evidence="1">
    <location>
        <begin position="91"/>
        <end position="148"/>
    </location>
</feature>
<protein>
    <submittedName>
        <fullName evidence="2">Subfamily RNA polymerase sigma-70 subunit</fullName>
    </submittedName>
</protein>
<dbReference type="InterPro" id="IPR050239">
    <property type="entry name" value="Sigma-70_RNA_pol_init_factors"/>
</dbReference>
<dbReference type="PANTHER" id="PTHR30603:SF47">
    <property type="entry name" value="RNA POLYMERASE SIGMA FACTOR SIGD, CHLOROPLASTIC"/>
    <property type="match status" value="1"/>
</dbReference>
<dbReference type="Gene3D" id="1.20.120.1810">
    <property type="match status" value="1"/>
</dbReference>
<dbReference type="PANTHER" id="PTHR30603">
    <property type="entry name" value="RNA POLYMERASE SIGMA FACTOR RPO"/>
    <property type="match status" value="1"/>
</dbReference>
<dbReference type="GO" id="GO:0006352">
    <property type="term" value="P:DNA-templated transcription initiation"/>
    <property type="evidence" value="ECO:0007669"/>
    <property type="project" value="InterPro"/>
</dbReference>
<dbReference type="InterPro" id="IPR007627">
    <property type="entry name" value="RNA_pol_sigma70_r2"/>
</dbReference>
<dbReference type="Proteomes" id="UP000221837">
    <property type="component" value="Genome"/>
</dbReference>
<dbReference type="SUPFAM" id="SSF88659">
    <property type="entry name" value="Sigma3 and sigma4 domains of RNA polymerase sigma factors"/>
    <property type="match status" value="1"/>
</dbReference>
<dbReference type="Gene3D" id="1.20.140.160">
    <property type="match status" value="1"/>
</dbReference>
<evidence type="ECO:0000313" key="2">
    <source>
        <dbReference type="EMBL" id="AQW89032.1"/>
    </source>
</evidence>
<gene>
    <name evidence="2" type="ORF">BF_0507</name>
</gene>
<dbReference type="InterPro" id="IPR013324">
    <property type="entry name" value="RNA_pol_sigma_r3/r4-like"/>
</dbReference>
<dbReference type="EMBL" id="KY630187">
    <property type="protein sequence ID" value="AQW89032.1"/>
    <property type="molecule type" value="Genomic_DNA"/>
</dbReference>
<name>A0A1S6UBF1_9CAUD</name>
<evidence type="ECO:0000259" key="1">
    <source>
        <dbReference type="Pfam" id="PF04542"/>
    </source>
</evidence>
<dbReference type="InterPro" id="IPR013325">
    <property type="entry name" value="RNA_pol_sigma_r2"/>
</dbReference>
<organism evidence="2 3">
    <name type="scientific">Serratia phage BF</name>
    <dbReference type="NCBI Taxonomy" id="1962671"/>
    <lineage>
        <taxon>Viruses</taxon>
        <taxon>Duplodnaviria</taxon>
        <taxon>Heunggongvirae</taxon>
        <taxon>Uroviricota</taxon>
        <taxon>Caudoviricetes</taxon>
        <taxon>Eneladusvirus</taxon>
        <taxon>Eneladusvirus BF</taxon>
    </lineage>
</organism>
<dbReference type="GO" id="GO:0003700">
    <property type="term" value="F:DNA-binding transcription factor activity"/>
    <property type="evidence" value="ECO:0007669"/>
    <property type="project" value="InterPro"/>
</dbReference>
<dbReference type="Pfam" id="PF04542">
    <property type="entry name" value="Sigma70_r2"/>
    <property type="match status" value="1"/>
</dbReference>
<proteinExistence type="predicted"/>
<dbReference type="SUPFAM" id="SSF88946">
    <property type="entry name" value="Sigma2 domain of RNA polymerase sigma factors"/>
    <property type="match status" value="1"/>
</dbReference>
<keyword evidence="3" id="KW-1185">Reference proteome</keyword>